<keyword evidence="10" id="KW-1185">Reference proteome</keyword>
<dbReference type="InterPro" id="IPR020846">
    <property type="entry name" value="MFS_dom"/>
</dbReference>
<evidence type="ECO:0000256" key="1">
    <source>
        <dbReference type="ARBA" id="ARBA00004651"/>
    </source>
</evidence>
<evidence type="ECO:0000256" key="4">
    <source>
        <dbReference type="ARBA" id="ARBA00022692"/>
    </source>
</evidence>
<dbReference type="InterPro" id="IPR050171">
    <property type="entry name" value="MFS_Transporters"/>
</dbReference>
<feature type="transmembrane region" description="Helical" evidence="7">
    <location>
        <begin position="215"/>
        <end position="238"/>
    </location>
</feature>
<evidence type="ECO:0000259" key="8">
    <source>
        <dbReference type="PROSITE" id="PS50850"/>
    </source>
</evidence>
<evidence type="ECO:0000313" key="10">
    <source>
        <dbReference type="Proteomes" id="UP001050808"/>
    </source>
</evidence>
<keyword evidence="3" id="KW-1003">Cell membrane</keyword>
<feature type="transmembrane region" description="Helical" evidence="7">
    <location>
        <begin position="282"/>
        <end position="303"/>
    </location>
</feature>
<dbReference type="InterPro" id="IPR005829">
    <property type="entry name" value="Sugar_transporter_CS"/>
</dbReference>
<reference evidence="9" key="1">
    <citation type="submission" date="2024-05" db="EMBL/GenBank/DDBJ databases">
        <title>Whole genome shotgun sequence of Streptomyces violascens NBRC 12920.</title>
        <authorList>
            <person name="Komaki H."/>
            <person name="Tamura T."/>
        </authorList>
    </citation>
    <scope>NUCLEOTIDE SEQUENCE</scope>
    <source>
        <strain evidence="9">NBRC 12920</strain>
    </source>
</reference>
<sequence length="403" mass="40374">MTTDHVRPAAEAAAPPPRPAAAWTVTYLLFVVMLNGTLPTPVYSLYAQKLGLTPLVIALVFAAYAGGILVVLLLFGGLSDQIGRRAAIAPALALTVLSCLTFAVLPTLPGIVAGRVLSGLSVGLTMGAATAYLGELHLNRAKAALISSVTGMVGLGCGPLLSGALVQYVPHPLVTPYLVLAAMALPGLLLVRLPETVSRGRLSIRPQRLGIPADMRSLFTAAAAAAFCSLAVLGLLSALTSRFLAEGLRVTSPVTVGVVVLCAFGSAGLAQLATVRLAPHTSAVAGMVAVPLGLVLIVAALPASSLGMFLLGSALSGAGGGAAFKAGLALVTRHAPPGRTSEVVSAYFVGAYLGMAVPAIGVGLLVTVTSLTTSAAVFAAVVTVLAAVSITATASTRPGRNPL</sequence>
<feature type="transmembrane region" description="Helical" evidence="7">
    <location>
        <begin position="111"/>
        <end position="133"/>
    </location>
</feature>
<dbReference type="RefSeq" id="WP_189965467.1">
    <property type="nucleotide sequence ID" value="NZ_BMUA01000013.1"/>
</dbReference>
<comment type="caution">
    <text evidence="9">The sequence shown here is derived from an EMBL/GenBank/DDBJ whole genome shotgun (WGS) entry which is preliminary data.</text>
</comment>
<dbReference type="PANTHER" id="PTHR23517">
    <property type="entry name" value="RESISTANCE PROTEIN MDTM, PUTATIVE-RELATED-RELATED"/>
    <property type="match status" value="1"/>
</dbReference>
<feature type="transmembrane region" description="Helical" evidence="7">
    <location>
        <begin position="87"/>
        <end position="105"/>
    </location>
</feature>
<evidence type="ECO:0000313" key="9">
    <source>
        <dbReference type="EMBL" id="GHI42388.1"/>
    </source>
</evidence>
<keyword evidence="4 7" id="KW-0812">Transmembrane</keyword>
<evidence type="ECO:0000256" key="5">
    <source>
        <dbReference type="ARBA" id="ARBA00022989"/>
    </source>
</evidence>
<accession>A0ABQ3QYP8</accession>
<dbReference type="InterPro" id="IPR011701">
    <property type="entry name" value="MFS"/>
</dbReference>
<keyword evidence="5 7" id="KW-1133">Transmembrane helix</keyword>
<feature type="transmembrane region" description="Helical" evidence="7">
    <location>
        <begin position="20"/>
        <end position="38"/>
    </location>
</feature>
<dbReference type="Pfam" id="PF07690">
    <property type="entry name" value="MFS_1"/>
    <property type="match status" value="1"/>
</dbReference>
<gene>
    <name evidence="9" type="ORF">Sviol_67960</name>
</gene>
<dbReference type="PROSITE" id="PS00217">
    <property type="entry name" value="SUGAR_TRANSPORT_2"/>
    <property type="match status" value="1"/>
</dbReference>
<dbReference type="Proteomes" id="UP001050808">
    <property type="component" value="Unassembled WGS sequence"/>
</dbReference>
<organism evidence="9 10">
    <name type="scientific">Streptomyces violascens</name>
    <dbReference type="NCBI Taxonomy" id="67381"/>
    <lineage>
        <taxon>Bacteria</taxon>
        <taxon>Bacillati</taxon>
        <taxon>Actinomycetota</taxon>
        <taxon>Actinomycetes</taxon>
        <taxon>Kitasatosporales</taxon>
        <taxon>Streptomycetaceae</taxon>
        <taxon>Streptomyces</taxon>
    </lineage>
</organism>
<evidence type="ECO:0000256" key="6">
    <source>
        <dbReference type="ARBA" id="ARBA00023136"/>
    </source>
</evidence>
<keyword evidence="6 7" id="KW-0472">Membrane</keyword>
<dbReference type="InterPro" id="IPR036259">
    <property type="entry name" value="MFS_trans_sf"/>
</dbReference>
<dbReference type="PANTHER" id="PTHR23517:SF13">
    <property type="entry name" value="MAJOR FACILITATOR SUPERFAMILY MFS_1"/>
    <property type="match status" value="1"/>
</dbReference>
<evidence type="ECO:0000256" key="7">
    <source>
        <dbReference type="SAM" id="Phobius"/>
    </source>
</evidence>
<feature type="transmembrane region" description="Helical" evidence="7">
    <location>
        <begin position="374"/>
        <end position="394"/>
    </location>
</feature>
<evidence type="ECO:0000256" key="2">
    <source>
        <dbReference type="ARBA" id="ARBA00022448"/>
    </source>
</evidence>
<evidence type="ECO:0000256" key="3">
    <source>
        <dbReference type="ARBA" id="ARBA00022475"/>
    </source>
</evidence>
<name>A0ABQ3QYP8_9ACTN</name>
<dbReference type="EMBL" id="BNDY01000017">
    <property type="protein sequence ID" value="GHI42388.1"/>
    <property type="molecule type" value="Genomic_DNA"/>
</dbReference>
<feature type="transmembrane region" description="Helical" evidence="7">
    <location>
        <begin position="145"/>
        <end position="168"/>
    </location>
</feature>
<dbReference type="Gene3D" id="1.20.1250.20">
    <property type="entry name" value="MFS general substrate transporter like domains"/>
    <property type="match status" value="1"/>
</dbReference>
<proteinExistence type="predicted"/>
<dbReference type="SUPFAM" id="SSF103473">
    <property type="entry name" value="MFS general substrate transporter"/>
    <property type="match status" value="1"/>
</dbReference>
<feature type="transmembrane region" description="Helical" evidence="7">
    <location>
        <begin position="343"/>
        <end position="368"/>
    </location>
</feature>
<feature type="transmembrane region" description="Helical" evidence="7">
    <location>
        <begin position="50"/>
        <end position="75"/>
    </location>
</feature>
<comment type="subcellular location">
    <subcellularLocation>
        <location evidence="1">Cell membrane</location>
        <topology evidence="1">Multi-pass membrane protein</topology>
    </subcellularLocation>
</comment>
<keyword evidence="2" id="KW-0813">Transport</keyword>
<dbReference type="PROSITE" id="PS50850">
    <property type="entry name" value="MFS"/>
    <property type="match status" value="1"/>
</dbReference>
<feature type="domain" description="Major facilitator superfamily (MFS) profile" evidence="8">
    <location>
        <begin position="21"/>
        <end position="397"/>
    </location>
</feature>
<feature type="transmembrane region" description="Helical" evidence="7">
    <location>
        <begin position="250"/>
        <end position="270"/>
    </location>
</feature>
<feature type="transmembrane region" description="Helical" evidence="7">
    <location>
        <begin position="174"/>
        <end position="194"/>
    </location>
</feature>
<protein>
    <submittedName>
        <fullName evidence="9">MFS transporter</fullName>
    </submittedName>
</protein>
<feature type="transmembrane region" description="Helical" evidence="7">
    <location>
        <begin position="309"/>
        <end position="331"/>
    </location>
</feature>